<dbReference type="InterPro" id="IPR010499">
    <property type="entry name" value="AraC_E-bd"/>
</dbReference>
<dbReference type="InterPro" id="IPR011256">
    <property type="entry name" value="Reg_factor_effector_dom_sf"/>
</dbReference>
<dbReference type="PANTHER" id="PTHR40055:SF1">
    <property type="entry name" value="TRANSCRIPTIONAL REGULATOR YGIV-RELATED"/>
    <property type="match status" value="1"/>
</dbReference>
<reference evidence="2" key="1">
    <citation type="submission" date="2022-11" db="EMBL/GenBank/DDBJ databases">
        <title>Parathalassolutuus dongxingensis gen. nov., sp. nov., a novel member of family Oceanospirillaceae isolated from a coastal shrimp pond in Guangxi, China.</title>
        <authorList>
            <person name="Chen H."/>
        </authorList>
    </citation>
    <scope>NUCLEOTIDE SEQUENCE</scope>
    <source>
        <strain evidence="2">G-43</strain>
    </source>
</reference>
<dbReference type="SMART" id="SM00871">
    <property type="entry name" value="AraC_E_bind"/>
    <property type="match status" value="1"/>
</dbReference>
<evidence type="ECO:0000259" key="1">
    <source>
        <dbReference type="SMART" id="SM00871"/>
    </source>
</evidence>
<dbReference type="PANTHER" id="PTHR40055">
    <property type="entry name" value="TRANSCRIPTIONAL REGULATOR YGIV-RELATED"/>
    <property type="match status" value="1"/>
</dbReference>
<dbReference type="InterPro" id="IPR050908">
    <property type="entry name" value="SmbC-like"/>
</dbReference>
<feature type="domain" description="AraC effector-binding" evidence="1">
    <location>
        <begin position="1"/>
        <end position="159"/>
    </location>
</feature>
<organism evidence="2 3">
    <name type="scientific">Parathalassolituus penaei</name>
    <dbReference type="NCBI Taxonomy" id="2997323"/>
    <lineage>
        <taxon>Bacteria</taxon>
        <taxon>Pseudomonadati</taxon>
        <taxon>Pseudomonadota</taxon>
        <taxon>Gammaproteobacteria</taxon>
        <taxon>Oceanospirillales</taxon>
        <taxon>Oceanospirillaceae</taxon>
        <taxon>Parathalassolituus</taxon>
    </lineage>
</organism>
<keyword evidence="3" id="KW-1185">Reference proteome</keyword>
<evidence type="ECO:0000313" key="2">
    <source>
        <dbReference type="EMBL" id="MCY0964607.1"/>
    </source>
</evidence>
<gene>
    <name evidence="2" type="ORF">OUO13_05360</name>
</gene>
<dbReference type="AlphaFoldDB" id="A0A9X3EBL5"/>
<protein>
    <submittedName>
        <fullName evidence="2">GyrI-like domain-containing protein</fullName>
    </submittedName>
</protein>
<comment type="caution">
    <text evidence="2">The sequence shown here is derived from an EMBL/GenBank/DDBJ whole genome shotgun (WGS) entry which is preliminary data.</text>
</comment>
<sequence length="161" mass="17920">MKVDVVERPAVAVAGFRHTGPYGASIQRFWQETYAPWAMANRLGADHARYGIAWDNPQTTPAKACRYDAMAELTEDFANLPGPAGVASHSMVAAGLYAVVAFRGSLPQLLDVWLWLMQDWLPASGWRMDERPAFEYYRQGAFFDPESGEFECEVCVPVVNA</sequence>
<dbReference type="SUPFAM" id="SSF55136">
    <property type="entry name" value="Probable bacterial effector-binding domain"/>
    <property type="match status" value="1"/>
</dbReference>
<dbReference type="RefSeq" id="WP_283172822.1">
    <property type="nucleotide sequence ID" value="NZ_JAPNOA010000018.1"/>
</dbReference>
<dbReference type="Gene3D" id="3.20.80.10">
    <property type="entry name" value="Regulatory factor, effector binding domain"/>
    <property type="match status" value="1"/>
</dbReference>
<dbReference type="Pfam" id="PF06445">
    <property type="entry name" value="GyrI-like"/>
    <property type="match status" value="1"/>
</dbReference>
<dbReference type="InterPro" id="IPR029442">
    <property type="entry name" value="GyrI-like"/>
</dbReference>
<accession>A0A9X3EBL5</accession>
<proteinExistence type="predicted"/>
<dbReference type="Proteomes" id="UP001150830">
    <property type="component" value="Unassembled WGS sequence"/>
</dbReference>
<evidence type="ECO:0000313" key="3">
    <source>
        <dbReference type="Proteomes" id="UP001150830"/>
    </source>
</evidence>
<name>A0A9X3EBL5_9GAMM</name>
<dbReference type="EMBL" id="JAPNOA010000018">
    <property type="protein sequence ID" value="MCY0964607.1"/>
    <property type="molecule type" value="Genomic_DNA"/>
</dbReference>